<dbReference type="PROSITE" id="PS50995">
    <property type="entry name" value="HTH_MARR_2"/>
    <property type="match status" value="1"/>
</dbReference>
<evidence type="ECO:0000313" key="2">
    <source>
        <dbReference type="EMBL" id="SOR77816.1"/>
    </source>
</evidence>
<dbReference type="PANTHER" id="PTHR39515:SF2">
    <property type="entry name" value="HTH-TYPE TRANSCRIPTIONAL REGULATOR RV0880"/>
    <property type="match status" value="1"/>
</dbReference>
<sequence length="127" mass="13406">MAASVLANLRHDGPLTPTALAAVEGLQPQSLTRVLNELEERGRIVRTTNRKDRRSQDIAITDLGVQALDGHVQEGNRWLASALATLTPTERGVLELAAGLMVRLAETAPLTTAHPGGADEEGHGTAS</sequence>
<dbReference type="Gene3D" id="1.10.287.100">
    <property type="match status" value="1"/>
</dbReference>
<dbReference type="InterPro" id="IPR036390">
    <property type="entry name" value="WH_DNA-bd_sf"/>
</dbReference>
<dbReference type="SUPFAM" id="SSF46785">
    <property type="entry name" value="Winged helix' DNA-binding domain"/>
    <property type="match status" value="1"/>
</dbReference>
<reference evidence="3" key="1">
    <citation type="submission" date="2017-11" db="EMBL/GenBank/DDBJ databases">
        <authorList>
            <person name="Wibberg D."/>
        </authorList>
    </citation>
    <scope>NUCLEOTIDE SEQUENCE [LARGE SCALE GENOMIC DNA]</scope>
</reference>
<dbReference type="PRINTS" id="PR00598">
    <property type="entry name" value="HTHMARR"/>
</dbReference>
<organism evidence="2 3">
    <name type="scientific">Streptomyces chartreusis NRRL 3882</name>
    <dbReference type="NCBI Taxonomy" id="1079985"/>
    <lineage>
        <taxon>Bacteria</taxon>
        <taxon>Bacillati</taxon>
        <taxon>Actinomycetota</taxon>
        <taxon>Actinomycetes</taxon>
        <taxon>Kitasatosporales</taxon>
        <taxon>Streptomycetaceae</taxon>
        <taxon>Streptomyces</taxon>
    </lineage>
</organism>
<dbReference type="InterPro" id="IPR000835">
    <property type="entry name" value="HTH_MarR-typ"/>
</dbReference>
<dbReference type="PANTHER" id="PTHR39515">
    <property type="entry name" value="CONSERVED PROTEIN"/>
    <property type="match status" value="1"/>
</dbReference>
<keyword evidence="3" id="KW-1185">Reference proteome</keyword>
<dbReference type="SMART" id="SM00347">
    <property type="entry name" value="HTH_MARR"/>
    <property type="match status" value="1"/>
</dbReference>
<dbReference type="InterPro" id="IPR036388">
    <property type="entry name" value="WH-like_DNA-bd_sf"/>
</dbReference>
<dbReference type="Gene3D" id="1.10.10.10">
    <property type="entry name" value="Winged helix-like DNA-binding domain superfamily/Winged helix DNA-binding domain"/>
    <property type="match status" value="1"/>
</dbReference>
<evidence type="ECO:0000259" key="1">
    <source>
        <dbReference type="PROSITE" id="PS50995"/>
    </source>
</evidence>
<protein>
    <submittedName>
        <fullName evidence="2">Putative HTH-type transcriptional regulator YusO</fullName>
    </submittedName>
</protein>
<dbReference type="GO" id="GO:0003700">
    <property type="term" value="F:DNA-binding transcription factor activity"/>
    <property type="evidence" value="ECO:0007669"/>
    <property type="project" value="InterPro"/>
</dbReference>
<name>A0A2N9B382_STRCX</name>
<feature type="domain" description="HTH marR-type" evidence="1">
    <location>
        <begin position="1"/>
        <end position="106"/>
    </location>
</feature>
<evidence type="ECO:0000313" key="3">
    <source>
        <dbReference type="Proteomes" id="UP000235464"/>
    </source>
</evidence>
<accession>A0A2N9B382</accession>
<dbReference type="AlphaFoldDB" id="A0A2N9B382"/>
<dbReference type="Pfam" id="PF01047">
    <property type="entry name" value="MarR"/>
    <property type="match status" value="1"/>
</dbReference>
<dbReference type="InterPro" id="IPR052526">
    <property type="entry name" value="HTH-type_Bedaq_tolerance"/>
</dbReference>
<gene>
    <name evidence="2" type="primary">yusO_1</name>
    <name evidence="2" type="ORF">SCNRRL3882_1285</name>
</gene>
<proteinExistence type="predicted"/>
<dbReference type="Proteomes" id="UP000235464">
    <property type="component" value="Chromosome I"/>
</dbReference>
<dbReference type="EMBL" id="LT963352">
    <property type="protein sequence ID" value="SOR77816.1"/>
    <property type="molecule type" value="Genomic_DNA"/>
</dbReference>